<dbReference type="Pfam" id="PF00484">
    <property type="entry name" value="Pro_CA"/>
    <property type="match status" value="1"/>
</dbReference>
<dbReference type="OrthoDB" id="9769739at2"/>
<feature type="binding site" evidence="7">
    <location>
        <position position="41"/>
    </location>
    <ligand>
        <name>Zn(2+)</name>
        <dbReference type="ChEBI" id="CHEBI:29105"/>
    </ligand>
</feature>
<keyword evidence="4 7" id="KW-0862">Zinc</keyword>
<dbReference type="EMBL" id="PNHQ01000001">
    <property type="protein sequence ID" value="PMC80713.1"/>
    <property type="molecule type" value="Genomic_DNA"/>
</dbReference>
<name>A0A2N6UGM7_9LACT</name>
<dbReference type="Gene3D" id="3.40.1050.10">
    <property type="entry name" value="Carbonic anhydrase"/>
    <property type="match status" value="1"/>
</dbReference>
<comment type="cofactor">
    <cofactor evidence="7">
        <name>Zn(2+)</name>
        <dbReference type="ChEBI" id="CHEBI:29105"/>
    </cofactor>
    <text evidence="7">Binds 1 zinc ion per subunit.</text>
</comment>
<evidence type="ECO:0000256" key="3">
    <source>
        <dbReference type="ARBA" id="ARBA00022723"/>
    </source>
</evidence>
<protein>
    <recommendedName>
        <fullName evidence="2">carbonic anhydrase</fullName>
        <ecNumber evidence="2">4.2.1.1</ecNumber>
    </recommendedName>
</protein>
<feature type="binding site" evidence="7">
    <location>
        <position position="103"/>
    </location>
    <ligand>
        <name>Zn(2+)</name>
        <dbReference type="ChEBI" id="CHEBI:29105"/>
    </ligand>
</feature>
<dbReference type="AlphaFoldDB" id="A0A2N6UGM7"/>
<dbReference type="PANTHER" id="PTHR11002:SF76">
    <property type="entry name" value="CARBONIC ANHYDRASE"/>
    <property type="match status" value="1"/>
</dbReference>
<sequence>MKDFKKAVDQFHETAYKDKQVIYESLARTHSPHTLVITCGDSRINVESLLQADPGEVFQIRNIANIVPEYNDPNPILSLQAGLDFTVTALKVENIIILGHINCGGCNTCLNPPANFDEMPYLKKWLSQLNPVKEAIADQLEMLDDPVAKSDLMEKANIITQYNHLMDYPIIAERVAAGTLKVSGWHFHTDEGYVEVYQPETKTFTRL</sequence>
<comment type="catalytic activity">
    <reaction evidence="6">
        <text>hydrogencarbonate + H(+) = CO2 + H2O</text>
        <dbReference type="Rhea" id="RHEA:10748"/>
        <dbReference type="ChEBI" id="CHEBI:15377"/>
        <dbReference type="ChEBI" id="CHEBI:15378"/>
        <dbReference type="ChEBI" id="CHEBI:16526"/>
        <dbReference type="ChEBI" id="CHEBI:17544"/>
        <dbReference type="EC" id="4.2.1.1"/>
    </reaction>
</comment>
<reference evidence="8 9" key="1">
    <citation type="submission" date="2017-09" db="EMBL/GenBank/DDBJ databases">
        <title>Bacterial strain isolated from the female urinary microbiota.</title>
        <authorList>
            <person name="Thomas-White K."/>
            <person name="Kumar N."/>
            <person name="Forster S."/>
            <person name="Putonti C."/>
            <person name="Lawley T."/>
            <person name="Wolfe A.J."/>
        </authorList>
    </citation>
    <scope>NUCLEOTIDE SEQUENCE [LARGE SCALE GENOMIC DNA]</scope>
    <source>
        <strain evidence="8 9">UMB0240</strain>
    </source>
</reference>
<evidence type="ECO:0000256" key="6">
    <source>
        <dbReference type="ARBA" id="ARBA00048348"/>
    </source>
</evidence>
<keyword evidence="5" id="KW-0456">Lyase</keyword>
<gene>
    <name evidence="8" type="ORF">CJ191_00910</name>
</gene>
<evidence type="ECO:0000256" key="1">
    <source>
        <dbReference type="ARBA" id="ARBA00006217"/>
    </source>
</evidence>
<organism evidence="8 9">
    <name type="scientific">Aerococcus viridans</name>
    <dbReference type="NCBI Taxonomy" id="1377"/>
    <lineage>
        <taxon>Bacteria</taxon>
        <taxon>Bacillati</taxon>
        <taxon>Bacillota</taxon>
        <taxon>Bacilli</taxon>
        <taxon>Lactobacillales</taxon>
        <taxon>Aerococcaceae</taxon>
        <taxon>Aerococcus</taxon>
    </lineage>
</organism>
<keyword evidence="9" id="KW-1185">Reference proteome</keyword>
<evidence type="ECO:0000256" key="7">
    <source>
        <dbReference type="PIRSR" id="PIRSR601765-1"/>
    </source>
</evidence>
<dbReference type="SMART" id="SM00947">
    <property type="entry name" value="Pro_CA"/>
    <property type="match status" value="1"/>
</dbReference>
<comment type="caution">
    <text evidence="8">The sequence shown here is derived from an EMBL/GenBank/DDBJ whole genome shotgun (WGS) entry which is preliminary data.</text>
</comment>
<accession>A0A2N6UGM7</accession>
<evidence type="ECO:0000256" key="2">
    <source>
        <dbReference type="ARBA" id="ARBA00012925"/>
    </source>
</evidence>
<keyword evidence="3 7" id="KW-0479">Metal-binding</keyword>
<feature type="binding site" evidence="7">
    <location>
        <position position="39"/>
    </location>
    <ligand>
        <name>Zn(2+)</name>
        <dbReference type="ChEBI" id="CHEBI:29105"/>
    </ligand>
</feature>
<evidence type="ECO:0000256" key="5">
    <source>
        <dbReference type="ARBA" id="ARBA00023239"/>
    </source>
</evidence>
<dbReference type="PANTHER" id="PTHR11002">
    <property type="entry name" value="CARBONIC ANHYDRASE"/>
    <property type="match status" value="1"/>
</dbReference>
<evidence type="ECO:0000256" key="4">
    <source>
        <dbReference type="ARBA" id="ARBA00022833"/>
    </source>
</evidence>
<dbReference type="GO" id="GO:0004089">
    <property type="term" value="F:carbonate dehydratase activity"/>
    <property type="evidence" value="ECO:0007669"/>
    <property type="project" value="UniProtKB-EC"/>
</dbReference>
<evidence type="ECO:0000313" key="9">
    <source>
        <dbReference type="Proteomes" id="UP000235701"/>
    </source>
</evidence>
<dbReference type="GO" id="GO:0008270">
    <property type="term" value="F:zinc ion binding"/>
    <property type="evidence" value="ECO:0007669"/>
    <property type="project" value="InterPro"/>
</dbReference>
<dbReference type="RefSeq" id="WP_070466835.1">
    <property type="nucleotide sequence ID" value="NZ_PNHQ01000001.1"/>
</dbReference>
<dbReference type="Proteomes" id="UP000235701">
    <property type="component" value="Unassembled WGS sequence"/>
</dbReference>
<evidence type="ECO:0000313" key="8">
    <source>
        <dbReference type="EMBL" id="PMC80713.1"/>
    </source>
</evidence>
<dbReference type="InterPro" id="IPR001765">
    <property type="entry name" value="Carbonic_anhydrase"/>
</dbReference>
<comment type="similarity">
    <text evidence="1">Belongs to the beta-class carbonic anhydrase family.</text>
</comment>
<dbReference type="EC" id="4.2.1.1" evidence="2"/>
<feature type="binding site" evidence="7">
    <location>
        <position position="100"/>
    </location>
    <ligand>
        <name>Zn(2+)</name>
        <dbReference type="ChEBI" id="CHEBI:29105"/>
    </ligand>
</feature>
<dbReference type="InterPro" id="IPR036874">
    <property type="entry name" value="Carbonic_anhydrase_sf"/>
</dbReference>
<proteinExistence type="inferred from homology"/>
<dbReference type="SUPFAM" id="SSF53056">
    <property type="entry name" value="beta-carbonic anhydrase, cab"/>
    <property type="match status" value="1"/>
</dbReference>